<dbReference type="GO" id="GO:0046872">
    <property type="term" value="F:metal ion binding"/>
    <property type="evidence" value="ECO:0007669"/>
    <property type="project" value="UniProtKB-KW"/>
</dbReference>
<proteinExistence type="inferred from homology"/>
<evidence type="ECO:0000256" key="2">
    <source>
        <dbReference type="ARBA" id="ARBA00007814"/>
    </source>
</evidence>
<dbReference type="OMA" id="LCMAHVK"/>
<evidence type="ECO:0000256" key="6">
    <source>
        <dbReference type="ARBA" id="ARBA00023274"/>
    </source>
</evidence>
<dbReference type="GO" id="GO:0005737">
    <property type="term" value="C:cytoplasm"/>
    <property type="evidence" value="ECO:0007669"/>
    <property type="project" value="UniProtKB-SubCell"/>
</dbReference>
<dbReference type="GO" id="GO:1990904">
    <property type="term" value="C:ribonucleoprotein complex"/>
    <property type="evidence" value="ECO:0000318"/>
    <property type="project" value="GO_Central"/>
</dbReference>
<keyword evidence="5" id="KW-0694">RNA-binding</keyword>
<dbReference type="InterPro" id="IPR008858">
    <property type="entry name" value="TROVE_dom"/>
</dbReference>
<evidence type="ECO:0000259" key="7">
    <source>
        <dbReference type="PROSITE" id="PS50988"/>
    </source>
</evidence>
<accession>D6X3X8</accession>
<evidence type="ECO:0000313" key="8">
    <source>
        <dbReference type="EMBL" id="EEZ97483.1"/>
    </source>
</evidence>
<protein>
    <submittedName>
        <fullName evidence="8">60 kDa SS-A/Ro ribonucleoprotein-like Protein</fullName>
    </submittedName>
</protein>
<feature type="domain" description="TROVE" evidence="7">
    <location>
        <begin position="1"/>
        <end position="364"/>
    </location>
</feature>
<comment type="subcellular location">
    <subcellularLocation>
        <location evidence="1">Cytoplasm</location>
    </subcellularLocation>
</comment>
<dbReference type="InterPro" id="IPR040322">
    <property type="entry name" value="TROVE2"/>
</dbReference>
<keyword evidence="9" id="KW-1185">Reference proteome</keyword>
<dbReference type="Pfam" id="PF25045">
    <property type="entry name" value="vWA_Ro60"/>
    <property type="match status" value="1"/>
</dbReference>
<keyword evidence="4" id="KW-0479">Metal-binding</keyword>
<dbReference type="PANTHER" id="PTHR14202:SF0">
    <property type="entry name" value="RNA-BINDING PROTEIN RO60"/>
    <property type="match status" value="1"/>
</dbReference>
<organism evidence="8 9">
    <name type="scientific">Tribolium castaneum</name>
    <name type="common">Red flour beetle</name>
    <dbReference type="NCBI Taxonomy" id="7070"/>
    <lineage>
        <taxon>Eukaryota</taxon>
        <taxon>Metazoa</taxon>
        <taxon>Ecdysozoa</taxon>
        <taxon>Arthropoda</taxon>
        <taxon>Hexapoda</taxon>
        <taxon>Insecta</taxon>
        <taxon>Pterygota</taxon>
        <taxon>Neoptera</taxon>
        <taxon>Endopterygota</taxon>
        <taxon>Coleoptera</taxon>
        <taxon>Polyphaga</taxon>
        <taxon>Cucujiformia</taxon>
        <taxon>Tenebrionidae</taxon>
        <taxon>Tenebrionidae incertae sedis</taxon>
        <taxon>Tribolium</taxon>
    </lineage>
</organism>
<evidence type="ECO:0000256" key="1">
    <source>
        <dbReference type="ARBA" id="ARBA00004496"/>
    </source>
</evidence>
<dbReference type="KEGG" id="tca:656827"/>
<dbReference type="AlphaFoldDB" id="D6X3X8"/>
<keyword evidence="6 8" id="KW-0687">Ribonucleoprotein</keyword>
<dbReference type="HOGENOM" id="CLU_017056_0_0_1"/>
<evidence type="ECO:0000313" key="9">
    <source>
        <dbReference type="Proteomes" id="UP000007266"/>
    </source>
</evidence>
<dbReference type="InterPro" id="IPR036465">
    <property type="entry name" value="vWFA_dom_sf"/>
</dbReference>
<dbReference type="OrthoDB" id="6098064at2759"/>
<dbReference type="InterPro" id="IPR056800">
    <property type="entry name" value="vWA_Ro60"/>
</dbReference>
<dbReference type="EMBL" id="KQ971379">
    <property type="protein sequence ID" value="EEZ97483.1"/>
    <property type="molecule type" value="Genomic_DNA"/>
</dbReference>
<reference evidence="8 9" key="1">
    <citation type="journal article" date="2008" name="Nature">
        <title>The genome of the model beetle and pest Tribolium castaneum.</title>
        <authorList>
            <consortium name="Tribolium Genome Sequencing Consortium"/>
            <person name="Richards S."/>
            <person name="Gibbs R.A."/>
            <person name="Weinstock G.M."/>
            <person name="Brown S.J."/>
            <person name="Denell R."/>
            <person name="Beeman R.W."/>
            <person name="Gibbs R."/>
            <person name="Beeman R.W."/>
            <person name="Brown S.J."/>
            <person name="Bucher G."/>
            <person name="Friedrich M."/>
            <person name="Grimmelikhuijzen C.J."/>
            <person name="Klingler M."/>
            <person name="Lorenzen M."/>
            <person name="Richards S."/>
            <person name="Roth S."/>
            <person name="Schroder R."/>
            <person name="Tautz D."/>
            <person name="Zdobnov E.M."/>
            <person name="Muzny D."/>
            <person name="Gibbs R.A."/>
            <person name="Weinstock G.M."/>
            <person name="Attaway T."/>
            <person name="Bell S."/>
            <person name="Buhay C.J."/>
            <person name="Chandrabose M.N."/>
            <person name="Chavez D."/>
            <person name="Clerk-Blankenburg K.P."/>
            <person name="Cree A."/>
            <person name="Dao M."/>
            <person name="Davis C."/>
            <person name="Chacko J."/>
            <person name="Dinh H."/>
            <person name="Dugan-Rocha S."/>
            <person name="Fowler G."/>
            <person name="Garner T.T."/>
            <person name="Garnes J."/>
            <person name="Gnirke A."/>
            <person name="Hawes A."/>
            <person name="Hernandez J."/>
            <person name="Hines S."/>
            <person name="Holder M."/>
            <person name="Hume J."/>
            <person name="Jhangiani S.N."/>
            <person name="Joshi V."/>
            <person name="Khan Z.M."/>
            <person name="Jackson L."/>
            <person name="Kovar C."/>
            <person name="Kowis A."/>
            <person name="Lee S."/>
            <person name="Lewis L.R."/>
            <person name="Margolis J."/>
            <person name="Morgan M."/>
            <person name="Nazareth L.V."/>
            <person name="Nguyen N."/>
            <person name="Okwuonu G."/>
            <person name="Parker D."/>
            <person name="Richards S."/>
            <person name="Ruiz S.J."/>
            <person name="Santibanez J."/>
            <person name="Savard J."/>
            <person name="Scherer S.E."/>
            <person name="Schneider B."/>
            <person name="Sodergren E."/>
            <person name="Tautz D."/>
            <person name="Vattahil S."/>
            <person name="Villasana D."/>
            <person name="White C.S."/>
            <person name="Wright R."/>
            <person name="Park Y."/>
            <person name="Beeman R.W."/>
            <person name="Lord J."/>
            <person name="Oppert B."/>
            <person name="Lorenzen M."/>
            <person name="Brown S."/>
            <person name="Wang L."/>
            <person name="Savard J."/>
            <person name="Tautz D."/>
            <person name="Richards S."/>
            <person name="Weinstock G."/>
            <person name="Gibbs R.A."/>
            <person name="Liu Y."/>
            <person name="Worley K."/>
            <person name="Weinstock G."/>
            <person name="Elsik C.G."/>
            <person name="Reese J.T."/>
            <person name="Elhaik E."/>
            <person name="Landan G."/>
            <person name="Graur D."/>
            <person name="Arensburger P."/>
            <person name="Atkinson P."/>
            <person name="Beeman R.W."/>
            <person name="Beidler J."/>
            <person name="Brown S.J."/>
            <person name="Demuth J.P."/>
            <person name="Drury D.W."/>
            <person name="Du Y.Z."/>
            <person name="Fujiwara H."/>
            <person name="Lorenzen M."/>
            <person name="Maselli V."/>
            <person name="Osanai M."/>
            <person name="Park Y."/>
            <person name="Robertson H.M."/>
            <person name="Tu Z."/>
            <person name="Wang J.J."/>
            <person name="Wang S."/>
            <person name="Richards S."/>
            <person name="Song H."/>
            <person name="Zhang L."/>
            <person name="Sodergren E."/>
            <person name="Werner D."/>
            <person name="Stanke M."/>
            <person name="Morgenstern B."/>
            <person name="Solovyev V."/>
            <person name="Kosarev P."/>
            <person name="Brown G."/>
            <person name="Chen H.C."/>
            <person name="Ermolaeva O."/>
            <person name="Hlavina W."/>
            <person name="Kapustin Y."/>
            <person name="Kiryutin B."/>
            <person name="Kitts P."/>
            <person name="Maglott D."/>
            <person name="Pruitt K."/>
            <person name="Sapojnikov V."/>
            <person name="Souvorov A."/>
            <person name="Mackey A.J."/>
            <person name="Waterhouse R.M."/>
            <person name="Wyder S."/>
            <person name="Zdobnov E.M."/>
            <person name="Zdobnov E.M."/>
            <person name="Wyder S."/>
            <person name="Kriventseva E.V."/>
            <person name="Kadowaki T."/>
            <person name="Bork P."/>
            <person name="Aranda M."/>
            <person name="Bao R."/>
            <person name="Beermann A."/>
            <person name="Berns N."/>
            <person name="Bolognesi R."/>
            <person name="Bonneton F."/>
            <person name="Bopp D."/>
            <person name="Brown S.J."/>
            <person name="Bucher G."/>
            <person name="Butts T."/>
            <person name="Chaumot A."/>
            <person name="Denell R.E."/>
            <person name="Ferrier D.E."/>
            <person name="Friedrich M."/>
            <person name="Gordon C.M."/>
            <person name="Jindra M."/>
            <person name="Klingler M."/>
            <person name="Lan Q."/>
            <person name="Lattorff H.M."/>
            <person name="Laudet V."/>
            <person name="von Levetsow C."/>
            <person name="Liu Z."/>
            <person name="Lutz R."/>
            <person name="Lynch J.A."/>
            <person name="da Fonseca R.N."/>
            <person name="Posnien N."/>
            <person name="Reuter R."/>
            <person name="Roth S."/>
            <person name="Savard J."/>
            <person name="Schinko J.B."/>
            <person name="Schmitt C."/>
            <person name="Schoppmeier M."/>
            <person name="Schroder R."/>
            <person name="Shippy T.D."/>
            <person name="Simonnet F."/>
            <person name="Marques-Souza H."/>
            <person name="Tautz D."/>
            <person name="Tomoyasu Y."/>
            <person name="Trauner J."/>
            <person name="Van der Zee M."/>
            <person name="Vervoort M."/>
            <person name="Wittkopp N."/>
            <person name="Wimmer E.A."/>
            <person name="Yang X."/>
            <person name="Jones A.K."/>
            <person name="Sattelle D.B."/>
            <person name="Ebert P.R."/>
            <person name="Nelson D."/>
            <person name="Scott J.G."/>
            <person name="Beeman R.W."/>
            <person name="Muthukrishnan S."/>
            <person name="Kramer K.J."/>
            <person name="Arakane Y."/>
            <person name="Beeman R.W."/>
            <person name="Zhu Q."/>
            <person name="Hogenkamp D."/>
            <person name="Dixit R."/>
            <person name="Oppert B."/>
            <person name="Jiang H."/>
            <person name="Zou Z."/>
            <person name="Marshall J."/>
            <person name="Elpidina E."/>
            <person name="Vinokurov K."/>
            <person name="Oppert C."/>
            <person name="Zou Z."/>
            <person name="Evans J."/>
            <person name="Lu Z."/>
            <person name="Zhao P."/>
            <person name="Sumathipala N."/>
            <person name="Altincicek B."/>
            <person name="Vilcinskas A."/>
            <person name="Williams M."/>
            <person name="Hultmark D."/>
            <person name="Hetru C."/>
            <person name="Jiang H."/>
            <person name="Grimmelikhuijzen C.J."/>
            <person name="Hauser F."/>
            <person name="Cazzamali G."/>
            <person name="Williamson M."/>
            <person name="Park Y."/>
            <person name="Li B."/>
            <person name="Tanaka Y."/>
            <person name="Predel R."/>
            <person name="Neupert S."/>
            <person name="Schachtner J."/>
            <person name="Verleyen P."/>
            <person name="Raible F."/>
            <person name="Bork P."/>
            <person name="Friedrich M."/>
            <person name="Walden K.K."/>
            <person name="Robertson H.M."/>
            <person name="Angeli S."/>
            <person name="Foret S."/>
            <person name="Bucher G."/>
            <person name="Schuetz S."/>
            <person name="Maleszka R."/>
            <person name="Wimmer E.A."/>
            <person name="Beeman R.W."/>
            <person name="Lorenzen M."/>
            <person name="Tomoyasu Y."/>
            <person name="Miller S.C."/>
            <person name="Grossmann D."/>
            <person name="Bucher G."/>
        </authorList>
    </citation>
    <scope>NUCLEOTIDE SEQUENCE [LARGE SCALE GENOMIC DNA]</scope>
    <source>
        <strain evidence="8 9">Georgia GA2</strain>
    </source>
</reference>
<dbReference type="GO" id="GO:0003723">
    <property type="term" value="F:RNA binding"/>
    <property type="evidence" value="ECO:0000318"/>
    <property type="project" value="GO_Central"/>
</dbReference>
<dbReference type="SUPFAM" id="SSF140864">
    <property type="entry name" value="TROVE domain-like"/>
    <property type="match status" value="1"/>
</dbReference>
<name>D6X3X8_TRICA</name>
<dbReference type="PROSITE" id="PS50988">
    <property type="entry name" value="TROVE"/>
    <property type="match status" value="1"/>
</dbReference>
<gene>
    <name evidence="8" type="primary">AUGUSTUS-3.0.2_11317</name>
    <name evidence="8" type="ORF">TcasGA2_TC011317</name>
</gene>
<evidence type="ECO:0000256" key="5">
    <source>
        <dbReference type="ARBA" id="ARBA00022884"/>
    </source>
</evidence>
<sequence length="541" mass="62336">MALGLSHEETLKRYLYTCSYYGAFITGNPDKHFGNSTGRLTFRWAKTAPEEFVKIITTVSEDALLVRRSNFFYLLAEGLLDKEVPSELKAEIKKLVFKLIKTDQDFFDFIKFYTTLRTNKPKISTTLRKMIIKFYQNKEPKEFAETVARQESYHGWTHKDLIKLTHFKCNNVACEPIMKYVLYGIDQLPEGSDETSKSIIEYLKKSHELRTTEDVAKATSLIKELHVTVDRVNSKLNKTEEVWLAAIPEMTTREVLQCLYRFYKFGFFKAGSQFQAKICEALSDAEKIKKCNLHPVEVFIYLKFFEKGGKTMDPKLLEYLQKKEIREETLKRLTTPSEPKCKPVFQSINKCLKLSYDNVQPTGKRYMVTIDVTEKTETVCFHNKRIPCLEAAVAIIRFLSKVERNVTVAVFKDSQINFVDISKSHSAVDKLFEHKSAYISPSAPLDWARNKKKQIDVFINFMSSNWQANVPPEIKEKMEKVTEALSKYSKKMQSPETRLVKIYLDGAGGAFGENTKNILSIAGFSVDVPKVLEAFCRGRFC</sequence>
<dbReference type="InterPro" id="IPR037214">
    <property type="entry name" value="TROVE_dom_sf"/>
</dbReference>
<evidence type="ECO:0000256" key="3">
    <source>
        <dbReference type="ARBA" id="ARBA00022490"/>
    </source>
</evidence>
<keyword evidence="3" id="KW-0963">Cytoplasm</keyword>
<dbReference type="Proteomes" id="UP000007266">
    <property type="component" value="Linkage group 10"/>
</dbReference>
<dbReference type="PhylomeDB" id="D6X3X8"/>
<dbReference type="SUPFAM" id="SSF53300">
    <property type="entry name" value="vWA-like"/>
    <property type="match status" value="1"/>
</dbReference>
<evidence type="ECO:0000256" key="4">
    <source>
        <dbReference type="ARBA" id="ARBA00022723"/>
    </source>
</evidence>
<comment type="similarity">
    <text evidence="2">Belongs to the Ro 60 kDa family.</text>
</comment>
<dbReference type="STRING" id="7070.D6X3X8"/>
<dbReference type="Gene3D" id="3.40.50.410">
    <property type="entry name" value="von Willebrand factor, type A domain"/>
    <property type="match status" value="1"/>
</dbReference>
<reference evidence="8 9" key="2">
    <citation type="journal article" date="2010" name="Nucleic Acids Res.">
        <title>BeetleBase in 2010: revisions to provide comprehensive genomic information for Tribolium castaneum.</title>
        <authorList>
            <person name="Kim H.S."/>
            <person name="Murphy T."/>
            <person name="Xia J."/>
            <person name="Caragea D."/>
            <person name="Park Y."/>
            <person name="Beeman R.W."/>
            <person name="Lorenzen M.D."/>
            <person name="Butcher S."/>
            <person name="Manak J.R."/>
            <person name="Brown S.J."/>
        </authorList>
    </citation>
    <scope>GENOME REANNOTATION</scope>
    <source>
        <strain evidence="8 9">Georgia GA2</strain>
    </source>
</reference>
<dbReference type="eggNOG" id="KOG4465">
    <property type="taxonomic scope" value="Eukaryota"/>
</dbReference>
<dbReference type="PANTHER" id="PTHR14202">
    <property type="entry name" value="60 KDA RIBONUCLEOPROTEIN SSA/RO"/>
    <property type="match status" value="1"/>
</dbReference>